<feature type="compositionally biased region" description="Polar residues" evidence="2">
    <location>
        <begin position="127"/>
        <end position="136"/>
    </location>
</feature>
<accession>A0A8H2NWB6</accession>
<dbReference type="RefSeq" id="WP_224789145.1">
    <property type="nucleotide sequence ID" value="NZ_CABVIE010000019.1"/>
</dbReference>
<gene>
    <name evidence="3" type="ORF">PS900_04927</name>
</gene>
<sequence>MPADPLEITPALPCAIFAACWIGGSAALELSVYLTDPNHKDDGVKKYVDTTALIVRITMHQSTSYSNSFKAQVVQECLQPGVSMASVVLRHGINANLVRKWISVYGDHQAPTLFAFVQMKLAPAAQPDQSLSPSSTIEHHRAPSSTIEHHRDPFWPPTTHCEVAIFRS</sequence>
<dbReference type="InterPro" id="IPR002514">
    <property type="entry name" value="Transposase_8"/>
</dbReference>
<dbReference type="AlphaFoldDB" id="A0A8H2NWB6"/>
<evidence type="ECO:0000256" key="2">
    <source>
        <dbReference type="SAM" id="MobiDB-lite"/>
    </source>
</evidence>
<dbReference type="SUPFAM" id="SSF46689">
    <property type="entry name" value="Homeodomain-like"/>
    <property type="match status" value="1"/>
</dbReference>
<dbReference type="Proteomes" id="UP000325723">
    <property type="component" value="Unassembled WGS sequence"/>
</dbReference>
<feature type="compositionally biased region" description="Basic and acidic residues" evidence="2">
    <location>
        <begin position="137"/>
        <end position="153"/>
    </location>
</feature>
<protein>
    <recommendedName>
        <fullName evidence="5">Transposase</fullName>
    </recommendedName>
</protein>
<evidence type="ECO:0000313" key="3">
    <source>
        <dbReference type="EMBL" id="VVP42208.1"/>
    </source>
</evidence>
<evidence type="ECO:0000313" key="4">
    <source>
        <dbReference type="Proteomes" id="UP000325723"/>
    </source>
</evidence>
<proteinExistence type="inferred from homology"/>
<dbReference type="InterPro" id="IPR036388">
    <property type="entry name" value="WH-like_DNA-bd_sf"/>
</dbReference>
<feature type="region of interest" description="Disordered" evidence="2">
    <location>
        <begin position="127"/>
        <end position="153"/>
    </location>
</feature>
<dbReference type="Gene3D" id="1.10.10.10">
    <property type="entry name" value="Winged helix-like DNA-binding domain superfamily/Winged helix DNA-binding domain"/>
    <property type="match status" value="1"/>
</dbReference>
<dbReference type="GO" id="GO:0003677">
    <property type="term" value="F:DNA binding"/>
    <property type="evidence" value="ECO:0007669"/>
    <property type="project" value="InterPro"/>
</dbReference>
<organism evidence="3 4">
    <name type="scientific">Pseudomonas fluorescens</name>
    <dbReference type="NCBI Taxonomy" id="294"/>
    <lineage>
        <taxon>Bacteria</taxon>
        <taxon>Pseudomonadati</taxon>
        <taxon>Pseudomonadota</taxon>
        <taxon>Gammaproteobacteria</taxon>
        <taxon>Pseudomonadales</taxon>
        <taxon>Pseudomonadaceae</taxon>
        <taxon>Pseudomonas</taxon>
    </lineage>
</organism>
<dbReference type="Pfam" id="PF01527">
    <property type="entry name" value="HTH_Tnp_1"/>
    <property type="match status" value="1"/>
</dbReference>
<evidence type="ECO:0000256" key="1">
    <source>
        <dbReference type="ARBA" id="ARBA00009964"/>
    </source>
</evidence>
<comment type="similarity">
    <text evidence="1">Belongs to the transposase 8 family.</text>
</comment>
<comment type="caution">
    <text evidence="3">The sequence shown here is derived from an EMBL/GenBank/DDBJ whole genome shotgun (WGS) entry which is preliminary data.</text>
</comment>
<name>A0A8H2NWB6_PSEFL</name>
<reference evidence="3 4" key="1">
    <citation type="submission" date="2019-09" db="EMBL/GenBank/DDBJ databases">
        <authorList>
            <person name="Chandra G."/>
            <person name="Truman W A."/>
        </authorList>
    </citation>
    <scope>NUCLEOTIDE SEQUENCE [LARGE SCALE GENOMIC DNA]</scope>
    <source>
        <strain evidence="3">PS900</strain>
    </source>
</reference>
<dbReference type="GO" id="GO:0006313">
    <property type="term" value="P:DNA transposition"/>
    <property type="evidence" value="ECO:0007669"/>
    <property type="project" value="InterPro"/>
</dbReference>
<evidence type="ECO:0008006" key="5">
    <source>
        <dbReference type="Google" id="ProtNLM"/>
    </source>
</evidence>
<dbReference type="EMBL" id="CABVIE010000019">
    <property type="protein sequence ID" value="VVP42208.1"/>
    <property type="molecule type" value="Genomic_DNA"/>
</dbReference>
<dbReference type="GO" id="GO:0004803">
    <property type="term" value="F:transposase activity"/>
    <property type="evidence" value="ECO:0007669"/>
    <property type="project" value="InterPro"/>
</dbReference>
<dbReference type="InterPro" id="IPR009057">
    <property type="entry name" value="Homeodomain-like_sf"/>
</dbReference>